<dbReference type="Gene3D" id="3.10.20.600">
    <property type="match status" value="1"/>
</dbReference>
<feature type="domain" description="4Fe-4S ferredoxin-type" evidence="6">
    <location>
        <begin position="617"/>
        <end position="641"/>
    </location>
</feature>
<dbReference type="FunFam" id="3.40.50.11540:FF:000001">
    <property type="entry name" value="NADH dehydrogenase [ubiquinone] flavoprotein 1, mitochondrial"/>
    <property type="match status" value="1"/>
</dbReference>
<dbReference type="Pfam" id="PF01257">
    <property type="entry name" value="2Fe-2S_thioredx"/>
    <property type="match status" value="1"/>
</dbReference>
<dbReference type="PROSITE" id="PS51379">
    <property type="entry name" value="4FE4S_FER_2"/>
    <property type="match status" value="4"/>
</dbReference>
<evidence type="ECO:0000259" key="6">
    <source>
        <dbReference type="PROSITE" id="PS51379"/>
    </source>
</evidence>
<evidence type="ECO:0000256" key="5">
    <source>
        <dbReference type="ARBA" id="ARBA00023014"/>
    </source>
</evidence>
<dbReference type="InterPro" id="IPR036249">
    <property type="entry name" value="Thioredoxin-like_sf"/>
</dbReference>
<dbReference type="SUPFAM" id="SSF140490">
    <property type="entry name" value="Nqo1C-terminal domain-like"/>
    <property type="match status" value="1"/>
</dbReference>
<accession>A0A7C4AKB8</accession>
<name>A0A7C4AKB8_9BACT</name>
<dbReference type="InterPro" id="IPR001949">
    <property type="entry name" value="NADH-UbQ_OxRdtase_51kDa_CS"/>
</dbReference>
<dbReference type="GO" id="GO:0046872">
    <property type="term" value="F:metal ion binding"/>
    <property type="evidence" value="ECO:0007669"/>
    <property type="project" value="UniProtKB-KW"/>
</dbReference>
<gene>
    <name evidence="7" type="ORF">ENV75_06590</name>
</gene>
<dbReference type="Gene3D" id="1.20.1440.230">
    <property type="entry name" value="NADH-ubiquinone oxidoreductase 51kDa subunit, iron-sulphur binding domain"/>
    <property type="match status" value="1"/>
</dbReference>
<evidence type="ECO:0000256" key="2">
    <source>
        <dbReference type="ARBA" id="ARBA00022485"/>
    </source>
</evidence>
<dbReference type="PROSITE" id="PS00198">
    <property type="entry name" value="4FE4S_FER_1"/>
    <property type="match status" value="2"/>
</dbReference>
<sequence>MERLKNVKELRALRQRLQETSLSSKKIKVRVCCGTGCRANNSIKVLENLYNSLKESRLDVEIIPTGCQGLCQKGPLVTVEPPGYFYKRVTPESTNKLAESIKDEKPAWELLYRDPIGKVAYFLNDIPFYSKQLRVVLKNNGRIDPTNIYHYIASEGYTALEKALIYMDSQSIIEEIKKSNLRGRGGAGFPAGIKWSYAKRSPGNIKIVIANGDEGDPGAFMDRSIMEGDPHSVLEGMLICAIAIGARYGVIYVRHEYPLAVNNLKIAIRQAQELGILGENILGTGFSFSIQLVEGGGAFVCGEETALMASVEGKRGMPRPRPPFPVENGLWGKPTVINNVETLANVPHIINRGADWYLTIGTETSPGTKIFALTGKVKHTGLIEVPMGITLREIIFDIGGGIPGDRKFKAVQIGGPSGGCVPSEYLDLPVDFDSLKKVGSMMGSGGMVVMDEEDCMVDMAKFFLSFTQAESCGKCIPCRIGTYQMLQILEKITSGNGEPDDIKNLERLGKFVIEGSLCGLGKTAPNPVLTTLKYFLNEYEEHIYSRYCRAKSCTGMYLLSINKDICIQCRRCIDVCPFEAIKEAEDGGLYIDQVLCQRCKMCYDICLMSSVEIKEPPLVFIDENGCDRCGKCKEVCRSNAIIELSTCYIVDASLCKRCGECIDVCPTGAIRFKTGLLWRNKTAVK</sequence>
<protein>
    <submittedName>
        <fullName evidence="7">NADH-quinone oxidoreductase subunit F</fullName>
    </submittedName>
</protein>
<dbReference type="PANTHER" id="PTHR43578:SF3">
    <property type="entry name" value="NADH-QUINONE OXIDOREDUCTASE SUBUNIT F"/>
    <property type="match status" value="1"/>
</dbReference>
<dbReference type="CDD" id="cd02980">
    <property type="entry name" value="TRX_Fd_family"/>
    <property type="match status" value="1"/>
</dbReference>
<evidence type="ECO:0000256" key="4">
    <source>
        <dbReference type="ARBA" id="ARBA00023004"/>
    </source>
</evidence>
<keyword evidence="4" id="KW-0408">Iron</keyword>
<proteinExistence type="inferred from homology"/>
<dbReference type="GO" id="GO:0051539">
    <property type="term" value="F:4 iron, 4 sulfur cluster binding"/>
    <property type="evidence" value="ECO:0007669"/>
    <property type="project" value="UniProtKB-KW"/>
</dbReference>
<dbReference type="SMART" id="SM00928">
    <property type="entry name" value="NADH_4Fe-4S"/>
    <property type="match status" value="1"/>
</dbReference>
<dbReference type="InterPro" id="IPR011538">
    <property type="entry name" value="Nuo51_FMN-bd"/>
</dbReference>
<organism evidence="7">
    <name type="scientific">Thermodesulfovibrio aggregans</name>
    <dbReference type="NCBI Taxonomy" id="86166"/>
    <lineage>
        <taxon>Bacteria</taxon>
        <taxon>Pseudomonadati</taxon>
        <taxon>Nitrospirota</taxon>
        <taxon>Thermodesulfovibrionia</taxon>
        <taxon>Thermodesulfovibrionales</taxon>
        <taxon>Thermodesulfovibrionaceae</taxon>
        <taxon>Thermodesulfovibrio</taxon>
    </lineage>
</organism>
<dbReference type="Pfam" id="PF00037">
    <property type="entry name" value="Fer4"/>
    <property type="match status" value="2"/>
</dbReference>
<evidence type="ECO:0000256" key="3">
    <source>
        <dbReference type="ARBA" id="ARBA00022723"/>
    </source>
</evidence>
<dbReference type="Gene3D" id="3.30.70.20">
    <property type="match status" value="2"/>
</dbReference>
<dbReference type="SUPFAM" id="SSF142984">
    <property type="entry name" value="Nqo1 middle domain-like"/>
    <property type="match status" value="1"/>
</dbReference>
<evidence type="ECO:0000313" key="7">
    <source>
        <dbReference type="EMBL" id="HGH00094.1"/>
    </source>
</evidence>
<comment type="similarity">
    <text evidence="1">Belongs to the complex I 51 kDa subunit family.</text>
</comment>
<dbReference type="InterPro" id="IPR037225">
    <property type="entry name" value="Nuo51_FMN-bd_sf"/>
</dbReference>
<dbReference type="PROSITE" id="PS00645">
    <property type="entry name" value="COMPLEX1_51K_2"/>
    <property type="match status" value="1"/>
</dbReference>
<dbReference type="Gene3D" id="3.40.30.10">
    <property type="entry name" value="Glutaredoxin"/>
    <property type="match status" value="1"/>
</dbReference>
<keyword evidence="2" id="KW-0004">4Fe-4S</keyword>
<feature type="domain" description="4Fe-4S ferredoxin-type" evidence="6">
    <location>
        <begin position="557"/>
        <end position="586"/>
    </location>
</feature>
<dbReference type="GO" id="GO:0010181">
    <property type="term" value="F:FMN binding"/>
    <property type="evidence" value="ECO:0007669"/>
    <property type="project" value="InterPro"/>
</dbReference>
<dbReference type="InterPro" id="IPR019575">
    <property type="entry name" value="Nuop51_4Fe4S-bd"/>
</dbReference>
<keyword evidence="3" id="KW-0479">Metal-binding</keyword>
<dbReference type="GO" id="GO:0008137">
    <property type="term" value="F:NADH dehydrogenase (ubiquinone) activity"/>
    <property type="evidence" value="ECO:0007669"/>
    <property type="project" value="InterPro"/>
</dbReference>
<comment type="caution">
    <text evidence="7">The sequence shown here is derived from an EMBL/GenBank/DDBJ whole genome shotgun (WGS) entry which is preliminary data.</text>
</comment>
<dbReference type="Pfam" id="PF10589">
    <property type="entry name" value="NADH_4Fe-4S"/>
    <property type="match status" value="1"/>
</dbReference>
<dbReference type="InterPro" id="IPR017900">
    <property type="entry name" value="4Fe4S_Fe_S_CS"/>
</dbReference>
<reference evidence="7" key="1">
    <citation type="journal article" date="2020" name="mSystems">
        <title>Genome- and Community-Level Interaction Insights into Carbon Utilization and Element Cycling Functions of Hydrothermarchaeota in Hydrothermal Sediment.</title>
        <authorList>
            <person name="Zhou Z."/>
            <person name="Liu Y."/>
            <person name="Xu W."/>
            <person name="Pan J."/>
            <person name="Luo Z.H."/>
            <person name="Li M."/>
        </authorList>
    </citation>
    <scope>NUCLEOTIDE SEQUENCE [LARGE SCALE GENOMIC DNA]</scope>
    <source>
        <strain evidence="7">SpSt-788</strain>
    </source>
</reference>
<dbReference type="FunFam" id="1.20.1440.230:FF:000001">
    <property type="entry name" value="Mitochondrial NADH dehydrogenase flavoprotein 1"/>
    <property type="match status" value="1"/>
</dbReference>
<evidence type="ECO:0000256" key="1">
    <source>
        <dbReference type="ARBA" id="ARBA00007523"/>
    </source>
</evidence>
<feature type="domain" description="4Fe-4S ferredoxin-type" evidence="6">
    <location>
        <begin position="587"/>
        <end position="616"/>
    </location>
</feature>
<dbReference type="EMBL" id="DTHO01000070">
    <property type="protein sequence ID" value="HGH00094.1"/>
    <property type="molecule type" value="Genomic_DNA"/>
</dbReference>
<dbReference type="Pfam" id="PF01512">
    <property type="entry name" value="Complex1_51K"/>
    <property type="match status" value="1"/>
</dbReference>
<dbReference type="CDD" id="cd10549">
    <property type="entry name" value="MtMvhB_like"/>
    <property type="match status" value="1"/>
</dbReference>
<dbReference type="AlphaFoldDB" id="A0A7C4AKB8"/>
<dbReference type="InterPro" id="IPR017896">
    <property type="entry name" value="4Fe4S_Fe-S-bd"/>
</dbReference>
<dbReference type="PANTHER" id="PTHR43578">
    <property type="entry name" value="NADH-QUINONE OXIDOREDUCTASE SUBUNIT F"/>
    <property type="match status" value="1"/>
</dbReference>
<dbReference type="InterPro" id="IPR037207">
    <property type="entry name" value="Nuop51_4Fe4S-bd_sf"/>
</dbReference>
<feature type="domain" description="4Fe-4S ferredoxin-type" evidence="6">
    <location>
        <begin position="646"/>
        <end position="675"/>
    </location>
</feature>
<dbReference type="Gene3D" id="6.10.250.1450">
    <property type="match status" value="1"/>
</dbReference>
<keyword evidence="5" id="KW-0411">Iron-sulfur</keyword>
<dbReference type="SUPFAM" id="SSF52833">
    <property type="entry name" value="Thioredoxin-like"/>
    <property type="match status" value="1"/>
</dbReference>
<dbReference type="SUPFAM" id="SSF54862">
    <property type="entry name" value="4Fe-4S ferredoxins"/>
    <property type="match status" value="1"/>
</dbReference>
<dbReference type="Gene3D" id="3.40.50.11540">
    <property type="entry name" value="NADH-ubiquinone oxidoreductase 51kDa subunit"/>
    <property type="match status" value="1"/>
</dbReference>
<dbReference type="SUPFAM" id="SSF142019">
    <property type="entry name" value="Nqo1 FMN-binding domain-like"/>
    <property type="match status" value="1"/>
</dbReference>